<dbReference type="HOGENOM" id="CLU_178465_0_0_11"/>
<evidence type="ECO:0000313" key="1">
    <source>
        <dbReference type="EMBL" id="ABL92264.1"/>
    </source>
</evidence>
<dbReference type="KEGG" id="mkm:Mkms_3070"/>
<organism evidence="1">
    <name type="scientific">Mycobacterium sp. (strain KMS)</name>
    <dbReference type="NCBI Taxonomy" id="189918"/>
    <lineage>
        <taxon>Bacteria</taxon>
        <taxon>Bacillati</taxon>
        <taxon>Actinomycetota</taxon>
        <taxon>Actinomycetes</taxon>
        <taxon>Mycobacteriales</taxon>
        <taxon>Mycobacteriaceae</taxon>
        <taxon>Mycobacterium</taxon>
    </lineage>
</organism>
<gene>
    <name evidence="1" type="ordered locus">Mkms_3070</name>
</gene>
<dbReference type="OrthoDB" id="4644541at2"/>
<dbReference type="EMBL" id="CP000518">
    <property type="protein sequence ID" value="ABL92264.1"/>
    <property type="molecule type" value="Genomic_DNA"/>
</dbReference>
<accession>A1UHF6</accession>
<reference evidence="1" key="1">
    <citation type="submission" date="2006-12" db="EMBL/GenBank/DDBJ databases">
        <title>Complete sequence of chromosome of Mycobacterium sp. KMS.</title>
        <authorList>
            <consortium name="US DOE Joint Genome Institute"/>
            <person name="Copeland A."/>
            <person name="Lucas S."/>
            <person name="Lapidus A."/>
            <person name="Barry K."/>
            <person name="Detter J.C."/>
            <person name="Glavina del Rio T."/>
            <person name="Hammon N."/>
            <person name="Israni S."/>
            <person name="Dalin E."/>
            <person name="Tice H."/>
            <person name="Pitluck S."/>
            <person name="Kiss H."/>
            <person name="Brettin T."/>
            <person name="Bruce D."/>
            <person name="Han C."/>
            <person name="Tapia R."/>
            <person name="Gilna P."/>
            <person name="Schmutz J."/>
            <person name="Larimer F."/>
            <person name="Land M."/>
            <person name="Hauser L."/>
            <person name="Kyrpides N."/>
            <person name="Mikhailova N."/>
            <person name="Miller C.D."/>
            <person name="Richardson P."/>
        </authorList>
    </citation>
    <scope>NUCLEOTIDE SEQUENCE [LARGE SCALE GENOMIC DNA]</scope>
    <source>
        <strain evidence="1">KMS</strain>
    </source>
</reference>
<protein>
    <submittedName>
        <fullName evidence="1">Uncharacterized protein</fullName>
    </submittedName>
</protein>
<dbReference type="AlphaFoldDB" id="A1UHF6"/>
<dbReference type="STRING" id="189918.Mkms_3070"/>
<sequence>MTEPIEPTMLIRTIGGEPMLSADAMSLLFGVTPEAITEHSTDPITVFPAEWIKAGRRRTREAQAATGRDDILAVLAYWARKDRDMVITVEEGDQ</sequence>
<proteinExistence type="predicted"/>
<name>A1UHF6_MYCSK</name>